<keyword evidence="4" id="KW-1185">Reference proteome</keyword>
<evidence type="ECO:0000313" key="3">
    <source>
        <dbReference type="EMBL" id="AKU98041.1"/>
    </source>
</evidence>
<dbReference type="RefSeq" id="WP_146649081.1">
    <property type="nucleotide sequence ID" value="NZ_CP012333.1"/>
</dbReference>
<evidence type="ECO:0008006" key="5">
    <source>
        <dbReference type="Google" id="ProtNLM"/>
    </source>
</evidence>
<organism evidence="3 4">
    <name type="scientific">Labilithrix luteola</name>
    <dbReference type="NCBI Taxonomy" id="1391654"/>
    <lineage>
        <taxon>Bacteria</taxon>
        <taxon>Pseudomonadati</taxon>
        <taxon>Myxococcota</taxon>
        <taxon>Polyangia</taxon>
        <taxon>Polyangiales</taxon>
        <taxon>Labilitrichaceae</taxon>
        <taxon>Labilithrix</taxon>
    </lineage>
</organism>
<dbReference type="Proteomes" id="UP000064967">
    <property type="component" value="Chromosome"/>
</dbReference>
<name>A0A0K1PXC7_9BACT</name>
<dbReference type="KEGG" id="llu:AKJ09_04705"/>
<feature type="compositionally biased region" description="Low complexity" evidence="1">
    <location>
        <begin position="33"/>
        <end position="44"/>
    </location>
</feature>
<dbReference type="STRING" id="1391654.AKJ09_04705"/>
<feature type="region of interest" description="Disordered" evidence="1">
    <location>
        <begin position="16"/>
        <end position="59"/>
    </location>
</feature>
<proteinExistence type="predicted"/>
<dbReference type="PROSITE" id="PS51257">
    <property type="entry name" value="PROKAR_LIPOPROTEIN"/>
    <property type="match status" value="1"/>
</dbReference>
<dbReference type="OrthoDB" id="9775889at2"/>
<evidence type="ECO:0000313" key="4">
    <source>
        <dbReference type="Proteomes" id="UP000064967"/>
    </source>
</evidence>
<accession>A0A0K1PXC7</accession>
<feature type="signal peptide" evidence="2">
    <location>
        <begin position="1"/>
        <end position="20"/>
    </location>
</feature>
<evidence type="ECO:0000256" key="2">
    <source>
        <dbReference type="SAM" id="SignalP"/>
    </source>
</evidence>
<dbReference type="EMBL" id="CP012333">
    <property type="protein sequence ID" value="AKU98041.1"/>
    <property type="molecule type" value="Genomic_DNA"/>
</dbReference>
<reference evidence="3 4" key="1">
    <citation type="submission" date="2015-08" db="EMBL/GenBank/DDBJ databases">
        <authorList>
            <person name="Babu N.S."/>
            <person name="Beckwith C.J."/>
            <person name="Beseler K.G."/>
            <person name="Brison A."/>
            <person name="Carone J.V."/>
            <person name="Caskin T.P."/>
            <person name="Diamond M."/>
            <person name="Durham M.E."/>
            <person name="Foxe J.M."/>
            <person name="Go M."/>
            <person name="Henderson B.A."/>
            <person name="Jones I.B."/>
            <person name="McGettigan J.A."/>
            <person name="Micheletti S.J."/>
            <person name="Nasrallah M.E."/>
            <person name="Ortiz D."/>
            <person name="Piller C.R."/>
            <person name="Privatt S.R."/>
            <person name="Schneider S.L."/>
            <person name="Sharp S."/>
            <person name="Smith T.C."/>
            <person name="Stanton J.D."/>
            <person name="Ullery H.E."/>
            <person name="Wilson R.J."/>
            <person name="Serrano M.G."/>
            <person name="Buck G."/>
            <person name="Lee V."/>
            <person name="Wang Y."/>
            <person name="Carvalho R."/>
            <person name="Voegtly L."/>
            <person name="Shi R."/>
            <person name="Duckworth R."/>
            <person name="Johnson A."/>
            <person name="Loviza R."/>
            <person name="Walstead R."/>
            <person name="Shah Z."/>
            <person name="Kiflezghi M."/>
            <person name="Wade K."/>
            <person name="Ball S.L."/>
            <person name="Bradley K.W."/>
            <person name="Asai D.J."/>
            <person name="Bowman C.A."/>
            <person name="Russell D.A."/>
            <person name="Pope W.H."/>
            <person name="Jacobs-Sera D."/>
            <person name="Hendrix R.W."/>
            <person name="Hatfull G.F."/>
        </authorList>
    </citation>
    <scope>NUCLEOTIDE SEQUENCE [LARGE SCALE GENOMIC DNA]</scope>
    <source>
        <strain evidence="3 4">DSM 27648</strain>
    </source>
</reference>
<keyword evidence="2" id="KW-0732">Signal</keyword>
<sequence length="287" mass="31059">MKWWSCAALMVLAACGASESSSPEPTPTPAPATEPSSSATTQPDASPPPVDASVPDADVDASLPLDVPESLVAALGTKTYVEESCEPTTYAGWPFAALRCTYHGGLVVTIANPEPQRVARWIVEASTRIPALDALHDRDRPNWEAGLIVIAKHTINQSSRIFPLQGQIWENGKTYDFERGVTKSCTTGCYCRVNSTSRQQWCAYAANVLKTEDETACLAKYGQPTKTLPEDWLAHCVANHEASWNADFNEHYRAQAWNANNAIASKFPDPSTADGAAVVTAMKTQYP</sequence>
<dbReference type="AlphaFoldDB" id="A0A0K1PXC7"/>
<feature type="chain" id="PRO_5005466532" description="Lipoprotein" evidence="2">
    <location>
        <begin position="21"/>
        <end position="287"/>
    </location>
</feature>
<evidence type="ECO:0000256" key="1">
    <source>
        <dbReference type="SAM" id="MobiDB-lite"/>
    </source>
</evidence>
<gene>
    <name evidence="3" type="ORF">AKJ09_04705</name>
</gene>
<protein>
    <recommendedName>
        <fullName evidence="5">Lipoprotein</fullName>
    </recommendedName>
</protein>